<feature type="chain" id="PRO_5045956198" evidence="2">
    <location>
        <begin position="24"/>
        <end position="226"/>
    </location>
</feature>
<reference evidence="3" key="1">
    <citation type="submission" date="2022-05" db="EMBL/GenBank/DDBJ databases">
        <title>Schlegelella sp. nov., isolated from mangrove soil.</title>
        <authorList>
            <person name="Liu Y."/>
            <person name="Ge X."/>
            <person name="Liu W."/>
        </authorList>
    </citation>
    <scope>NUCLEOTIDE SEQUENCE</scope>
    <source>
        <strain evidence="3">S2-27</strain>
    </source>
</reference>
<protein>
    <submittedName>
        <fullName evidence="3">Outer membrane beta-barrel protein</fullName>
    </submittedName>
</protein>
<name>A0ABT0YSM3_9BURK</name>
<keyword evidence="2" id="KW-0732">Signal</keyword>
<dbReference type="Gene3D" id="2.40.160.20">
    <property type="match status" value="1"/>
</dbReference>
<feature type="signal peptide" evidence="2">
    <location>
        <begin position="1"/>
        <end position="23"/>
    </location>
</feature>
<keyword evidence="4" id="KW-1185">Reference proteome</keyword>
<proteinExistence type="predicted"/>
<evidence type="ECO:0000256" key="1">
    <source>
        <dbReference type="ARBA" id="ARBA00004442"/>
    </source>
</evidence>
<evidence type="ECO:0000256" key="2">
    <source>
        <dbReference type="SAM" id="SignalP"/>
    </source>
</evidence>
<dbReference type="InterPro" id="IPR011250">
    <property type="entry name" value="OMP/PagP_B-barrel"/>
</dbReference>
<dbReference type="Proteomes" id="UP001165541">
    <property type="component" value="Unassembled WGS sequence"/>
</dbReference>
<dbReference type="EMBL" id="JAMKFE010000013">
    <property type="protein sequence ID" value="MCM5681613.1"/>
    <property type="molecule type" value="Genomic_DNA"/>
</dbReference>
<evidence type="ECO:0000313" key="4">
    <source>
        <dbReference type="Proteomes" id="UP001165541"/>
    </source>
</evidence>
<dbReference type="PANTHER" id="PTHR36920">
    <property type="match status" value="1"/>
</dbReference>
<dbReference type="SUPFAM" id="SSF56925">
    <property type="entry name" value="OMPA-like"/>
    <property type="match status" value="1"/>
</dbReference>
<gene>
    <name evidence="3" type="ORF">M8A51_18970</name>
</gene>
<accession>A0ABT0YSM3</accession>
<dbReference type="PANTHER" id="PTHR36920:SF1">
    <property type="entry name" value="OUTER MEMBRANE PROTEIN W"/>
    <property type="match status" value="1"/>
</dbReference>
<dbReference type="InterPro" id="IPR005618">
    <property type="entry name" value="OMPW"/>
</dbReference>
<organism evidence="3 4">
    <name type="scientific">Caldimonas mangrovi</name>
    <dbReference type="NCBI Taxonomy" id="2944811"/>
    <lineage>
        <taxon>Bacteria</taxon>
        <taxon>Pseudomonadati</taxon>
        <taxon>Pseudomonadota</taxon>
        <taxon>Betaproteobacteria</taxon>
        <taxon>Burkholderiales</taxon>
        <taxon>Sphaerotilaceae</taxon>
        <taxon>Caldimonas</taxon>
    </lineage>
</organism>
<sequence>MKQFLPALLAAALCGLAGTAAHAQSQMVYIGGAYININSKADALEGPSTPPDARLDVDDAKTLIFGYQRYFDDHWGIDLALGIPPKHKVHGRGSLEGFGQISSSKQVAPTLFANYRFGSAGDKLRPFVGIGINYTRFTDTKSTTAGNWASGGPTKLKLSDSWGLAAQVGASYALTDKWSLNATVAAAKVKSDLKATTTTADGDTIVRRTTIDFRPVVFTMSVGYAF</sequence>
<dbReference type="RefSeq" id="WP_251780098.1">
    <property type="nucleotide sequence ID" value="NZ_JAMKFE010000013.1"/>
</dbReference>
<comment type="caution">
    <text evidence="3">The sequence shown here is derived from an EMBL/GenBank/DDBJ whole genome shotgun (WGS) entry which is preliminary data.</text>
</comment>
<dbReference type="Pfam" id="PF03922">
    <property type="entry name" value="OmpW"/>
    <property type="match status" value="1"/>
</dbReference>
<evidence type="ECO:0000313" key="3">
    <source>
        <dbReference type="EMBL" id="MCM5681613.1"/>
    </source>
</evidence>
<comment type="subcellular location">
    <subcellularLocation>
        <location evidence="1">Cell outer membrane</location>
    </subcellularLocation>
</comment>